<dbReference type="EMBL" id="JAUSUU010000016">
    <property type="protein sequence ID" value="MDQ0337199.1"/>
    <property type="molecule type" value="Genomic_DNA"/>
</dbReference>
<evidence type="ECO:0000313" key="4">
    <source>
        <dbReference type="Proteomes" id="UP001231587"/>
    </source>
</evidence>
<dbReference type="Pfam" id="PF02566">
    <property type="entry name" value="OsmC"/>
    <property type="match status" value="1"/>
</dbReference>
<gene>
    <name evidence="1" type="ORF">J2Z56_003665</name>
    <name evidence="2" type="ORF">J2Z57_003661</name>
</gene>
<dbReference type="RefSeq" id="WP_057782709.1">
    <property type="nucleotide sequence ID" value="NZ_JAGGJQ010000015.1"/>
</dbReference>
<dbReference type="EMBL" id="JAGGJQ010000015">
    <property type="protein sequence ID" value="MBP1841727.1"/>
    <property type="molecule type" value="Genomic_DNA"/>
</dbReference>
<dbReference type="InterPro" id="IPR003718">
    <property type="entry name" value="OsmC/Ohr_fam"/>
</dbReference>
<dbReference type="AlphaFoldDB" id="A0A9X1CD27"/>
<dbReference type="Gene3D" id="3.30.300.20">
    <property type="match status" value="1"/>
</dbReference>
<dbReference type="PANTHER" id="PTHR42830">
    <property type="entry name" value="OSMOTICALLY INDUCIBLE FAMILY PROTEIN"/>
    <property type="match status" value="1"/>
</dbReference>
<dbReference type="InterPro" id="IPR052707">
    <property type="entry name" value="OsmC_Ohr_Peroxiredoxin"/>
</dbReference>
<name>A0A9X1CD27_9FLAO</name>
<keyword evidence="4" id="KW-1185">Reference proteome</keyword>
<dbReference type="SUPFAM" id="SSF82784">
    <property type="entry name" value="OsmC-like"/>
    <property type="match status" value="1"/>
</dbReference>
<evidence type="ECO:0000313" key="2">
    <source>
        <dbReference type="EMBL" id="MDQ0337199.1"/>
    </source>
</evidence>
<accession>A0A9X1CD27</accession>
<dbReference type="InterPro" id="IPR015946">
    <property type="entry name" value="KH_dom-like_a/b"/>
</dbReference>
<sequence length="155" mass="17073">MPISFQFKIQNQWDLDSAKIEKQSGGSLKTHQVFLEDGKTLDVSAAKPFKGDGTKFNPEELLMAALSSCHFMSYIYVCEQAGVTVLDYSDTVEGVLSLNPDGSGAFSKVVLHPKVKIKNSYQLQVAESLHQKAADLCFIANSCAFNIDYKPCIEI</sequence>
<evidence type="ECO:0000313" key="3">
    <source>
        <dbReference type="Proteomes" id="UP001138672"/>
    </source>
</evidence>
<dbReference type="InterPro" id="IPR036102">
    <property type="entry name" value="OsmC/Ohrsf"/>
</dbReference>
<dbReference type="PANTHER" id="PTHR42830:SF2">
    <property type="entry name" value="OSMC_OHR FAMILY PROTEIN"/>
    <property type="match status" value="1"/>
</dbReference>
<proteinExistence type="predicted"/>
<dbReference type="Proteomes" id="UP001138672">
    <property type="component" value="Unassembled WGS sequence"/>
</dbReference>
<protein>
    <submittedName>
        <fullName evidence="1">Organic hydroperoxide reductase OsmC/OhrA</fullName>
    </submittedName>
</protein>
<organism evidence="1 3">
    <name type="scientific">Formosa algae</name>
    <dbReference type="NCBI Taxonomy" id="225843"/>
    <lineage>
        <taxon>Bacteria</taxon>
        <taxon>Pseudomonadati</taxon>
        <taxon>Bacteroidota</taxon>
        <taxon>Flavobacteriia</taxon>
        <taxon>Flavobacteriales</taxon>
        <taxon>Flavobacteriaceae</taxon>
        <taxon>Formosa</taxon>
    </lineage>
</organism>
<evidence type="ECO:0000313" key="1">
    <source>
        <dbReference type="EMBL" id="MBP1841727.1"/>
    </source>
</evidence>
<dbReference type="Proteomes" id="UP001231587">
    <property type="component" value="Unassembled WGS sequence"/>
</dbReference>
<comment type="caution">
    <text evidence="1">The sequence shown here is derived from an EMBL/GenBank/DDBJ whole genome shotgun (WGS) entry which is preliminary data.</text>
</comment>
<dbReference type="OrthoDB" id="9795405at2"/>
<reference evidence="1" key="1">
    <citation type="submission" date="2021-03" db="EMBL/GenBank/DDBJ databases">
        <title>Genomic Encyclopedia of Type Strains, Phase IV (KMG-IV): sequencing the most valuable type-strain genomes for metagenomic binning, comparative biology and taxonomic classification.</title>
        <authorList>
            <person name="Goeker M."/>
        </authorList>
    </citation>
    <scope>NUCLEOTIDE SEQUENCE</scope>
    <source>
        <strain evidence="1">DSM 15523</strain>
        <strain evidence="2 4">DSM 16476</strain>
    </source>
</reference>